<dbReference type="Gene3D" id="2.70.98.30">
    <property type="entry name" value="Golgi alpha-mannosidase II, domain 4"/>
    <property type="match status" value="1"/>
</dbReference>
<accession>A0A3P7Q4G1</accession>
<dbReference type="PANTHER" id="PTHR11607:SF70">
    <property type="entry name" value="ALPHA-MANNOSIDASE"/>
    <property type="match status" value="1"/>
</dbReference>
<dbReference type="GO" id="GO:0004559">
    <property type="term" value="F:alpha-mannosidase activity"/>
    <property type="evidence" value="ECO:0007669"/>
    <property type="project" value="InterPro"/>
</dbReference>
<feature type="domain" description="Glycosyl hydrolase family 38 C-terminal" evidence="1">
    <location>
        <begin position="13"/>
        <end position="207"/>
    </location>
</feature>
<name>A0A3P7Q4G1_DIBLA</name>
<reference evidence="2 3" key="1">
    <citation type="submission" date="2018-11" db="EMBL/GenBank/DDBJ databases">
        <authorList>
            <consortium name="Pathogen Informatics"/>
        </authorList>
    </citation>
    <scope>NUCLEOTIDE SEQUENCE [LARGE SCALE GENOMIC DNA]</scope>
</reference>
<dbReference type="GO" id="GO:0030246">
    <property type="term" value="F:carbohydrate binding"/>
    <property type="evidence" value="ECO:0007669"/>
    <property type="project" value="InterPro"/>
</dbReference>
<dbReference type="GO" id="GO:0000139">
    <property type="term" value="C:Golgi membrane"/>
    <property type="evidence" value="ECO:0007669"/>
    <property type="project" value="TreeGrafter"/>
</dbReference>
<dbReference type="Pfam" id="PF07748">
    <property type="entry name" value="Glyco_hydro_38C"/>
    <property type="match status" value="1"/>
</dbReference>
<dbReference type="AlphaFoldDB" id="A0A3P7Q4G1"/>
<feature type="non-terminal residue" evidence="2">
    <location>
        <position position="208"/>
    </location>
</feature>
<dbReference type="GO" id="GO:0006491">
    <property type="term" value="P:N-glycan processing"/>
    <property type="evidence" value="ECO:0007669"/>
    <property type="project" value="TreeGrafter"/>
</dbReference>
<dbReference type="OrthoDB" id="10261055at2759"/>
<dbReference type="InterPro" id="IPR050843">
    <property type="entry name" value="Glycosyl_Hydrlase_38"/>
</dbReference>
<sequence>MKNMVTGVVYPLAISFGAYKSKQAEDTSGAYLFKPELPSVPFPLSSQPKIRVVRSKLVDEVTTYHPNLVHTVRSYKTGNPVQLAIEVENILDLSFPNDNHEVVMRLSTGINNTNRVFFTDSNCLQVHFSFVYISAMQSIAYELYYTSSRRIYFTVNWFIRRVYYEKIPLQGNIYPMTCAAYIEAGGYRITLLSAQSLGFLAGEHPGEM</sequence>
<dbReference type="PANTHER" id="PTHR11607">
    <property type="entry name" value="ALPHA-MANNOSIDASE"/>
    <property type="match status" value="1"/>
</dbReference>
<organism evidence="2 3">
    <name type="scientific">Dibothriocephalus latus</name>
    <name type="common">Fish tapeworm</name>
    <name type="synonym">Diphyllobothrium latum</name>
    <dbReference type="NCBI Taxonomy" id="60516"/>
    <lineage>
        <taxon>Eukaryota</taxon>
        <taxon>Metazoa</taxon>
        <taxon>Spiralia</taxon>
        <taxon>Lophotrochozoa</taxon>
        <taxon>Platyhelminthes</taxon>
        <taxon>Cestoda</taxon>
        <taxon>Eucestoda</taxon>
        <taxon>Diphyllobothriidea</taxon>
        <taxon>Diphyllobothriidae</taxon>
        <taxon>Dibothriocephalus</taxon>
    </lineage>
</organism>
<dbReference type="GO" id="GO:0006013">
    <property type="term" value="P:mannose metabolic process"/>
    <property type="evidence" value="ECO:0007669"/>
    <property type="project" value="InterPro"/>
</dbReference>
<keyword evidence="3" id="KW-1185">Reference proteome</keyword>
<gene>
    <name evidence="2" type="ORF">DILT_LOCUS14882</name>
</gene>
<dbReference type="InterPro" id="IPR011013">
    <property type="entry name" value="Gal_mutarotase_sf_dom"/>
</dbReference>
<dbReference type="Proteomes" id="UP000281553">
    <property type="component" value="Unassembled WGS sequence"/>
</dbReference>
<evidence type="ECO:0000313" key="2">
    <source>
        <dbReference type="EMBL" id="VDN26782.1"/>
    </source>
</evidence>
<dbReference type="SUPFAM" id="SSF74650">
    <property type="entry name" value="Galactose mutarotase-like"/>
    <property type="match status" value="1"/>
</dbReference>
<protein>
    <recommendedName>
        <fullName evidence="1">Glycosyl hydrolase family 38 C-terminal domain-containing protein</fullName>
    </recommendedName>
</protein>
<dbReference type="EMBL" id="UYRU01076307">
    <property type="protein sequence ID" value="VDN26782.1"/>
    <property type="molecule type" value="Genomic_DNA"/>
</dbReference>
<proteinExistence type="predicted"/>
<dbReference type="InterPro" id="IPR011682">
    <property type="entry name" value="Glyco_hydro_38_C"/>
</dbReference>
<evidence type="ECO:0000259" key="1">
    <source>
        <dbReference type="Pfam" id="PF07748"/>
    </source>
</evidence>
<evidence type="ECO:0000313" key="3">
    <source>
        <dbReference type="Proteomes" id="UP000281553"/>
    </source>
</evidence>